<evidence type="ECO:0000313" key="2">
    <source>
        <dbReference type="EMBL" id="AGC68016.1"/>
    </source>
</evidence>
<keyword evidence="1" id="KW-1133">Transmembrane helix</keyword>
<evidence type="ECO:0000313" key="3">
    <source>
        <dbReference type="Proteomes" id="UP000011220"/>
    </source>
</evidence>
<name>L7VNH6_THES1</name>
<organism evidence="2 3">
    <name type="scientific">Thermoclostridium stercorarium (strain ATCC 35414 / DSM 8532 / NCIMB 11754)</name>
    <name type="common">Clostridium stercorarium</name>
    <dbReference type="NCBI Taxonomy" id="1121335"/>
    <lineage>
        <taxon>Bacteria</taxon>
        <taxon>Bacillati</taxon>
        <taxon>Bacillota</taxon>
        <taxon>Clostridia</taxon>
        <taxon>Eubacteriales</taxon>
        <taxon>Oscillospiraceae</taxon>
        <taxon>Thermoclostridium</taxon>
    </lineage>
</organism>
<gene>
    <name evidence="2" type="ordered locus">Cst_c10180</name>
</gene>
<accession>L7VNH6</accession>
<keyword evidence="1" id="KW-0812">Transmembrane</keyword>
<proteinExistence type="predicted"/>
<keyword evidence="3" id="KW-1185">Reference proteome</keyword>
<evidence type="ECO:0000256" key="1">
    <source>
        <dbReference type="SAM" id="Phobius"/>
    </source>
</evidence>
<dbReference type="STRING" id="1121335.Cst_c10180"/>
<feature type="transmembrane region" description="Helical" evidence="1">
    <location>
        <begin position="12"/>
        <end position="33"/>
    </location>
</feature>
<dbReference type="AlphaFoldDB" id="L7VNH6"/>
<sequence length="53" mass="6075">MNYSEKTAVIPSGMAAVFLSLLLALFLIAVIIFQNKWMHYVNLQREEGDFGRK</sequence>
<protein>
    <submittedName>
        <fullName evidence="2">Uncharacterized protein</fullName>
    </submittedName>
</protein>
<dbReference type="Proteomes" id="UP000011220">
    <property type="component" value="Chromosome"/>
</dbReference>
<reference evidence="2 3" key="1">
    <citation type="journal article" date="2013" name="Genome Announc.">
        <title>Complete genome sequence of Clostridium stercorarium subsp. stercorarium strain DSM 8532, a thermophilic degrader of plant cell wall fibers.</title>
        <authorList>
            <person name="Poehlein A."/>
            <person name="Zverlov V.V."/>
            <person name="Daniel R."/>
            <person name="Schwarz W.H."/>
            <person name="Liebl W."/>
        </authorList>
    </citation>
    <scope>NUCLEOTIDE SEQUENCE [LARGE SCALE GENOMIC DNA]</scope>
    <source>
        <strain evidence="3">ATCC 35414 / DSM 8532 / NCIMB 11754</strain>
    </source>
</reference>
<dbReference type="KEGG" id="css:Cst_c10180"/>
<keyword evidence="1" id="KW-0472">Membrane</keyword>
<dbReference type="EMBL" id="CP004044">
    <property type="protein sequence ID" value="AGC68016.1"/>
    <property type="molecule type" value="Genomic_DNA"/>
</dbReference>